<dbReference type="eggNOG" id="KOG0156">
    <property type="taxonomic scope" value="Eukaryota"/>
</dbReference>
<evidence type="ECO:0000256" key="9">
    <source>
        <dbReference type="ARBA" id="ARBA00023136"/>
    </source>
</evidence>
<evidence type="ECO:0000256" key="10">
    <source>
        <dbReference type="PIRSR" id="PIRSR602401-1"/>
    </source>
</evidence>
<reference evidence="13" key="1">
    <citation type="submission" date="2011-12" db="EMBL/GenBank/DDBJ databases">
        <title>The Draft Genome of Lepisosteus oculatus.</title>
        <authorList>
            <consortium name="The Broad Institute Genome Assembly &amp; Analysis Group"/>
            <consortium name="Computational R&amp;D Group"/>
            <consortium name="and Sequencing Platform"/>
            <person name="Di Palma F."/>
            <person name="Alfoldi J."/>
            <person name="Johnson J."/>
            <person name="Berlin A."/>
            <person name="Gnerre S."/>
            <person name="Jaffe D."/>
            <person name="MacCallum I."/>
            <person name="Young S."/>
            <person name="Walker B.J."/>
            <person name="Lander E.S."/>
            <person name="Lindblad-Toh K."/>
        </authorList>
    </citation>
    <scope>NUCLEOTIDE SEQUENCE [LARGE SCALE GENOMIC DNA]</scope>
</reference>
<dbReference type="HOGENOM" id="CLU_001570_22_0_1"/>
<dbReference type="PANTHER" id="PTHR24289:SF19">
    <property type="entry name" value="CYTOCHROME P450 FAMILY 17 POLYPEPTIDE 2"/>
    <property type="match status" value="1"/>
</dbReference>
<dbReference type="Bgee" id="ENSLOCG00000002364">
    <property type="expression patterns" value="Expressed in testis and 5 other cell types or tissues"/>
</dbReference>
<dbReference type="Ensembl" id="ENSLOCT00000002791.1">
    <property type="protein sequence ID" value="ENSLOCP00000002785.1"/>
    <property type="gene ID" value="ENSLOCG00000002364.1"/>
</dbReference>
<dbReference type="InterPro" id="IPR017972">
    <property type="entry name" value="Cyt_P450_CS"/>
</dbReference>
<sequence length="523" mass="57824">MHFLVIGFPAARCVLGLCLRQGNTARMAISMLEWLLVSALAACMVLLLLKSTAQPYPATLPCLPSLPIVGSLLSLKTSLPLHLQFTSLREKYGELFALYVGPHYTVVVNSFTLAKEVLLHNGKAFAGRPHMMTTDLLSRGGKDIAFADYSPLWKAHRRLVHSSFVASGEGSSKLQGIVCEEASILCSILSAKAGEPLDPGPVLTRAVTNVVCTLVFSSKYHPEDAEFNTVMEYNNGIVHTIARGNLVDIFPWLKIFPNRDLKQLKECIQVRDKLLTNKLEEHKKSYSPDDTRDLMDVLLKGRNGPGAESGITDDHVLMTAAEAFGAGVETTSTTLLWALAFLIHYPEVQKKIHQEIDEKIGHDRTPNLSDRGQLPYLESTLSEVLRIRPVAPLLIPHVALQDTSIGEHFIPKDTRVVVNMWSIHHDPRQWDEPERFRPERFLDSQGQRSSPASFIPFGAGPRVCVGESLAKMELFLFSSWLLQRFSVSGPPGAGLPDLGGRYGVVLQPQPYSVVITPRQGRAK</sequence>
<dbReference type="Gene3D" id="1.10.630.10">
    <property type="entry name" value="Cytochrome P450"/>
    <property type="match status" value="1"/>
</dbReference>
<keyword evidence="6 11" id="KW-0560">Oxidoreductase</keyword>
<reference evidence="12" key="3">
    <citation type="submission" date="2025-09" db="UniProtKB">
        <authorList>
            <consortium name="Ensembl"/>
        </authorList>
    </citation>
    <scope>IDENTIFICATION</scope>
</reference>
<keyword evidence="8 11" id="KW-0503">Monooxygenase</keyword>
<evidence type="ECO:0000256" key="4">
    <source>
        <dbReference type="ARBA" id="ARBA00022617"/>
    </source>
</evidence>
<protein>
    <submittedName>
        <fullName evidence="12">Cytochrome P450, family 17, subfamily A, polypeptide 2</fullName>
    </submittedName>
</protein>
<evidence type="ECO:0000256" key="5">
    <source>
        <dbReference type="ARBA" id="ARBA00022723"/>
    </source>
</evidence>
<dbReference type="AlphaFoldDB" id="W5M327"/>
<dbReference type="GeneTree" id="ENSGT00940000155588"/>
<dbReference type="GO" id="GO:0042448">
    <property type="term" value="P:progesterone metabolic process"/>
    <property type="evidence" value="ECO:0000318"/>
    <property type="project" value="GO_Central"/>
</dbReference>
<accession>W5M327</accession>
<evidence type="ECO:0000256" key="8">
    <source>
        <dbReference type="ARBA" id="ARBA00023033"/>
    </source>
</evidence>
<organism evidence="12 13">
    <name type="scientific">Lepisosteus oculatus</name>
    <name type="common">Spotted gar</name>
    <dbReference type="NCBI Taxonomy" id="7918"/>
    <lineage>
        <taxon>Eukaryota</taxon>
        <taxon>Metazoa</taxon>
        <taxon>Chordata</taxon>
        <taxon>Craniata</taxon>
        <taxon>Vertebrata</taxon>
        <taxon>Euteleostomi</taxon>
        <taxon>Actinopterygii</taxon>
        <taxon>Neopterygii</taxon>
        <taxon>Holostei</taxon>
        <taxon>Semionotiformes</taxon>
        <taxon>Lepisosteidae</taxon>
        <taxon>Lepisosteus</taxon>
    </lineage>
</organism>
<keyword evidence="5 10" id="KW-0479">Metal-binding</keyword>
<proteinExistence type="inferred from homology"/>
<dbReference type="GO" id="GO:0020037">
    <property type="term" value="F:heme binding"/>
    <property type="evidence" value="ECO:0007669"/>
    <property type="project" value="InterPro"/>
</dbReference>
<dbReference type="CDD" id="cd20673">
    <property type="entry name" value="CYP17A1"/>
    <property type="match status" value="1"/>
</dbReference>
<dbReference type="PRINTS" id="PR00385">
    <property type="entry name" value="P450"/>
</dbReference>
<dbReference type="InterPro" id="IPR001128">
    <property type="entry name" value="Cyt_P450"/>
</dbReference>
<evidence type="ECO:0000256" key="3">
    <source>
        <dbReference type="ARBA" id="ARBA00010617"/>
    </source>
</evidence>
<feature type="binding site" description="axial binding residue" evidence="10">
    <location>
        <position position="464"/>
    </location>
    <ligand>
        <name>heme</name>
        <dbReference type="ChEBI" id="CHEBI:30413"/>
    </ligand>
    <ligandPart>
        <name>Fe</name>
        <dbReference type="ChEBI" id="CHEBI:18248"/>
    </ligandPart>
</feature>
<evidence type="ECO:0000313" key="12">
    <source>
        <dbReference type="Ensembl" id="ENSLOCP00000002785.1"/>
    </source>
</evidence>
<dbReference type="STRING" id="7918.ENSLOCP00000002785"/>
<keyword evidence="7 10" id="KW-0408">Iron</keyword>
<dbReference type="FunFam" id="1.10.630.10:FF:000002">
    <property type="entry name" value="Cytochrome P450 1A1"/>
    <property type="match status" value="1"/>
</dbReference>
<dbReference type="EMBL" id="AHAT01020456">
    <property type="status" value="NOT_ANNOTATED_CDS"/>
    <property type="molecule type" value="Genomic_DNA"/>
</dbReference>
<evidence type="ECO:0000256" key="1">
    <source>
        <dbReference type="ARBA" id="ARBA00001971"/>
    </source>
</evidence>
<dbReference type="GO" id="GO:0042446">
    <property type="term" value="P:hormone biosynthetic process"/>
    <property type="evidence" value="ECO:0000318"/>
    <property type="project" value="GO_Central"/>
</dbReference>
<evidence type="ECO:0000313" key="13">
    <source>
        <dbReference type="Proteomes" id="UP000018468"/>
    </source>
</evidence>
<dbReference type="SUPFAM" id="SSF48264">
    <property type="entry name" value="Cytochrome P450"/>
    <property type="match status" value="1"/>
</dbReference>
<dbReference type="OMA" id="SEFRDTQ"/>
<comment type="subcellular location">
    <subcellularLocation>
        <location evidence="2">Membrane</location>
    </subcellularLocation>
</comment>
<comment type="similarity">
    <text evidence="3 11">Belongs to the cytochrome P450 family.</text>
</comment>
<dbReference type="GO" id="GO:0016020">
    <property type="term" value="C:membrane"/>
    <property type="evidence" value="ECO:0007669"/>
    <property type="project" value="UniProtKB-SubCell"/>
</dbReference>
<dbReference type="GO" id="GO:0004508">
    <property type="term" value="F:steroid 17-alpha-monooxygenase activity"/>
    <property type="evidence" value="ECO:0000318"/>
    <property type="project" value="GO_Central"/>
</dbReference>
<evidence type="ECO:0000256" key="11">
    <source>
        <dbReference type="RuleBase" id="RU000461"/>
    </source>
</evidence>
<dbReference type="PRINTS" id="PR00463">
    <property type="entry name" value="EP450I"/>
</dbReference>
<dbReference type="InParanoid" id="W5M327"/>
<comment type="cofactor">
    <cofactor evidence="1 10">
        <name>heme</name>
        <dbReference type="ChEBI" id="CHEBI:30413"/>
    </cofactor>
</comment>
<dbReference type="GO" id="GO:0005506">
    <property type="term" value="F:iron ion binding"/>
    <property type="evidence" value="ECO:0007669"/>
    <property type="project" value="InterPro"/>
</dbReference>
<keyword evidence="13" id="KW-1185">Reference proteome</keyword>
<keyword evidence="4 10" id="KW-0349">Heme</keyword>
<evidence type="ECO:0000256" key="7">
    <source>
        <dbReference type="ARBA" id="ARBA00023004"/>
    </source>
</evidence>
<name>W5M327_LEPOC</name>
<dbReference type="PANTHER" id="PTHR24289">
    <property type="entry name" value="STEROID 17-ALPHA-HYDROXYLASE/17,20 LYASE"/>
    <property type="match status" value="1"/>
</dbReference>
<keyword evidence="9" id="KW-0472">Membrane</keyword>
<dbReference type="Pfam" id="PF00067">
    <property type="entry name" value="p450"/>
    <property type="match status" value="1"/>
</dbReference>
<dbReference type="Proteomes" id="UP000018468">
    <property type="component" value="Linkage group LG4"/>
</dbReference>
<evidence type="ECO:0000256" key="6">
    <source>
        <dbReference type="ARBA" id="ARBA00023002"/>
    </source>
</evidence>
<dbReference type="InterPro" id="IPR036396">
    <property type="entry name" value="Cyt_P450_sf"/>
</dbReference>
<evidence type="ECO:0000256" key="2">
    <source>
        <dbReference type="ARBA" id="ARBA00004370"/>
    </source>
</evidence>
<reference evidence="12" key="2">
    <citation type="submission" date="2025-08" db="UniProtKB">
        <authorList>
            <consortium name="Ensembl"/>
        </authorList>
    </citation>
    <scope>IDENTIFICATION</scope>
</reference>
<dbReference type="InterPro" id="IPR002401">
    <property type="entry name" value="Cyt_P450_E_grp-I"/>
</dbReference>
<dbReference type="PROSITE" id="PS00086">
    <property type="entry name" value="CYTOCHROME_P450"/>
    <property type="match status" value="1"/>
</dbReference>